<evidence type="ECO:0000313" key="1">
    <source>
        <dbReference type="EMBL" id="ALU27689.1"/>
    </source>
</evidence>
<dbReference type="AlphaFoldDB" id="A0A0U3GGC1"/>
<dbReference type="Proteomes" id="UP000069030">
    <property type="component" value="Chromosome"/>
</dbReference>
<name>A0A0U3GGC1_9FLAO</name>
<dbReference type="EMBL" id="CP013690">
    <property type="protein sequence ID" value="ALU27689.1"/>
    <property type="molecule type" value="Genomic_DNA"/>
</dbReference>
<sequence>MDTSLPITYSISKGKFFLYLIGALLLVAAGVLVFYNCLYHKGRYFLGSIELTYAIAVLAIVFFGYASIMFISKLFSNKPGIVINEQGVLENATAVVNGLIPWQDITSVELYKMQSQKFVLIYVKNPEEYITRQKNMIKKKSMQANLKTHGTSIFINTNMLNVSDVELAIAIQQQLDKNTLK</sequence>
<dbReference type="GeneID" id="66976558"/>
<dbReference type="eggNOG" id="ENOG5032RI1">
    <property type="taxonomic scope" value="Bacteria"/>
</dbReference>
<gene>
    <name evidence="1" type="ORF">AS202_16705</name>
</gene>
<dbReference type="RefSeq" id="WP_006258412.1">
    <property type="nucleotide sequence ID" value="NZ_BCMQ01000054.1"/>
</dbReference>
<accession>A0A0U3GGC1</accession>
<proteinExistence type="predicted"/>
<dbReference type="KEGG" id="mod:AS202_16705"/>
<evidence type="ECO:0000313" key="2">
    <source>
        <dbReference type="Proteomes" id="UP000069030"/>
    </source>
</evidence>
<reference evidence="1 2" key="1">
    <citation type="journal article" date="2016" name="J. Zhejiang Univ. Sci. B">
        <title>Antibiotic resistance mechanisms of Myroides sp.</title>
        <authorList>
            <person name="Hu S."/>
            <person name="Yuan S."/>
            <person name="Qu H."/>
            <person name="Jiang T."/>
            <person name="Zhou Y."/>
            <person name="Wang M."/>
            <person name="Ming D."/>
        </authorList>
    </citation>
    <scope>NUCLEOTIDE SEQUENCE [LARGE SCALE GENOMIC DNA]</scope>
    <source>
        <strain evidence="1 2">PR63039</strain>
    </source>
</reference>
<dbReference type="NCBIfam" id="NF041635">
    <property type="entry name" value="STM3941_fam"/>
    <property type="match status" value="1"/>
</dbReference>
<organism evidence="1 2">
    <name type="scientific">Myroides odoratimimus</name>
    <dbReference type="NCBI Taxonomy" id="76832"/>
    <lineage>
        <taxon>Bacteria</taxon>
        <taxon>Pseudomonadati</taxon>
        <taxon>Bacteroidota</taxon>
        <taxon>Flavobacteriia</taxon>
        <taxon>Flavobacteriales</taxon>
        <taxon>Flavobacteriaceae</taxon>
        <taxon>Myroides</taxon>
    </lineage>
</organism>
<dbReference type="InterPro" id="IPR048136">
    <property type="entry name" value="STM3941-like"/>
</dbReference>
<protein>
    <submittedName>
        <fullName evidence="1">Uncharacterized protein</fullName>
    </submittedName>
</protein>